<proteinExistence type="predicted"/>
<evidence type="ECO:0000313" key="2">
    <source>
        <dbReference type="Proteomes" id="UP000708208"/>
    </source>
</evidence>
<dbReference type="Proteomes" id="UP000708208">
    <property type="component" value="Unassembled WGS sequence"/>
</dbReference>
<keyword evidence="2" id="KW-1185">Reference proteome</keyword>
<dbReference type="AlphaFoldDB" id="A0A8J2LF05"/>
<reference evidence="1" key="1">
    <citation type="submission" date="2021-06" db="EMBL/GenBank/DDBJ databases">
        <authorList>
            <person name="Hodson N. C."/>
            <person name="Mongue J. A."/>
            <person name="Jaron S. K."/>
        </authorList>
    </citation>
    <scope>NUCLEOTIDE SEQUENCE</scope>
</reference>
<gene>
    <name evidence="1" type="ORF">AFUS01_LOCUS43526</name>
</gene>
<accession>A0A8J2LF05</accession>
<organism evidence="1 2">
    <name type="scientific">Allacma fusca</name>
    <dbReference type="NCBI Taxonomy" id="39272"/>
    <lineage>
        <taxon>Eukaryota</taxon>
        <taxon>Metazoa</taxon>
        <taxon>Ecdysozoa</taxon>
        <taxon>Arthropoda</taxon>
        <taxon>Hexapoda</taxon>
        <taxon>Collembola</taxon>
        <taxon>Symphypleona</taxon>
        <taxon>Sminthuridae</taxon>
        <taxon>Allacma</taxon>
    </lineage>
</organism>
<name>A0A8J2LF05_9HEXA</name>
<dbReference type="EMBL" id="CAJVCH010570070">
    <property type="protein sequence ID" value="CAG7833973.1"/>
    <property type="molecule type" value="Genomic_DNA"/>
</dbReference>
<sequence length="91" mass="10792">MQIVLDWKRRRLHKSWLDKWDFKAVWKINPLTFWSEKSSHAFQVLLILHPRGQNCWINICSYKILKIIGTGKSYPNGKGGKKNTNYATFQL</sequence>
<comment type="caution">
    <text evidence="1">The sequence shown here is derived from an EMBL/GenBank/DDBJ whole genome shotgun (WGS) entry which is preliminary data.</text>
</comment>
<evidence type="ECO:0000313" key="1">
    <source>
        <dbReference type="EMBL" id="CAG7833973.1"/>
    </source>
</evidence>
<protein>
    <submittedName>
        <fullName evidence="1">Uncharacterized protein</fullName>
    </submittedName>
</protein>